<evidence type="ECO:0000313" key="3">
    <source>
        <dbReference type="Proteomes" id="UP001320876"/>
    </source>
</evidence>
<evidence type="ECO:0008006" key="4">
    <source>
        <dbReference type="Google" id="ProtNLM"/>
    </source>
</evidence>
<feature type="transmembrane region" description="Helical" evidence="1">
    <location>
        <begin position="36"/>
        <end position="57"/>
    </location>
</feature>
<gene>
    <name evidence="2" type="ORF">OKA05_01215</name>
</gene>
<organism evidence="2 3">
    <name type="scientific">Luteolibacter arcticus</name>
    <dbReference type="NCBI Taxonomy" id="1581411"/>
    <lineage>
        <taxon>Bacteria</taxon>
        <taxon>Pseudomonadati</taxon>
        <taxon>Verrucomicrobiota</taxon>
        <taxon>Verrucomicrobiia</taxon>
        <taxon>Verrucomicrobiales</taxon>
        <taxon>Verrucomicrobiaceae</taxon>
        <taxon>Luteolibacter</taxon>
    </lineage>
</organism>
<keyword evidence="1" id="KW-0812">Transmembrane</keyword>
<name>A0ABT3GC03_9BACT</name>
<dbReference type="EMBL" id="JAPDDT010000001">
    <property type="protein sequence ID" value="MCW1921152.1"/>
    <property type="molecule type" value="Genomic_DNA"/>
</dbReference>
<sequence length="74" mass="8117">MKKFFALLFALLSGFYVFFGSWVPDPLPFLDEATALLIFVKSMGVLGVDLTRFIPFLGKKSKAEGKTSGPVVDV</sequence>
<proteinExistence type="predicted"/>
<comment type="caution">
    <text evidence="2">The sequence shown here is derived from an EMBL/GenBank/DDBJ whole genome shotgun (WGS) entry which is preliminary data.</text>
</comment>
<evidence type="ECO:0000256" key="1">
    <source>
        <dbReference type="SAM" id="Phobius"/>
    </source>
</evidence>
<keyword evidence="3" id="KW-1185">Reference proteome</keyword>
<dbReference type="RefSeq" id="WP_264485261.1">
    <property type="nucleotide sequence ID" value="NZ_JAPDDT010000001.1"/>
</dbReference>
<keyword evidence="1" id="KW-0472">Membrane</keyword>
<dbReference type="Proteomes" id="UP001320876">
    <property type="component" value="Unassembled WGS sequence"/>
</dbReference>
<reference evidence="2 3" key="1">
    <citation type="submission" date="2022-10" db="EMBL/GenBank/DDBJ databases">
        <title>Luteolibacter arcticus strain CCTCC AB 2014275, whole genome shotgun sequencing project.</title>
        <authorList>
            <person name="Zhao G."/>
            <person name="Shen L."/>
        </authorList>
    </citation>
    <scope>NUCLEOTIDE SEQUENCE [LARGE SCALE GENOMIC DNA]</scope>
    <source>
        <strain evidence="2 3">CCTCC AB 2014275</strain>
    </source>
</reference>
<evidence type="ECO:0000313" key="2">
    <source>
        <dbReference type="EMBL" id="MCW1921152.1"/>
    </source>
</evidence>
<keyword evidence="1" id="KW-1133">Transmembrane helix</keyword>
<accession>A0ABT3GC03</accession>
<protein>
    <recommendedName>
        <fullName evidence="4">DUF1232 domain-containing protein</fullName>
    </recommendedName>
</protein>